<evidence type="ECO:0000313" key="11">
    <source>
        <dbReference type="Proteomes" id="UP000659654"/>
    </source>
</evidence>
<dbReference type="Pfam" id="PF00756">
    <property type="entry name" value="Esterase"/>
    <property type="match status" value="1"/>
</dbReference>
<evidence type="ECO:0000256" key="1">
    <source>
        <dbReference type="ARBA" id="ARBA00002608"/>
    </source>
</evidence>
<dbReference type="AlphaFoldDB" id="A0A1I7S0Y0"/>
<dbReference type="FunFam" id="3.40.50.1820:FF:000334">
    <property type="entry name" value="S-formylglutathione hydrolase"/>
    <property type="match status" value="1"/>
</dbReference>
<dbReference type="PANTHER" id="PTHR10061:SF0">
    <property type="entry name" value="S-FORMYLGLUTATHIONE HYDROLASE"/>
    <property type="match status" value="1"/>
</dbReference>
<evidence type="ECO:0000256" key="7">
    <source>
        <dbReference type="PIRSR" id="PIRSR614186-1"/>
    </source>
</evidence>
<evidence type="ECO:0000256" key="2">
    <source>
        <dbReference type="ARBA" id="ARBA00005622"/>
    </source>
</evidence>
<dbReference type="SUPFAM" id="SSF53474">
    <property type="entry name" value="alpha/beta-Hydrolases"/>
    <property type="match status" value="1"/>
</dbReference>
<evidence type="ECO:0000313" key="9">
    <source>
        <dbReference type="EMBL" id="CAD5211209.1"/>
    </source>
</evidence>
<comment type="catalytic activity">
    <reaction evidence="8">
        <text>S-formylglutathione + H2O = formate + glutathione + H(+)</text>
        <dbReference type="Rhea" id="RHEA:14961"/>
        <dbReference type="ChEBI" id="CHEBI:15377"/>
        <dbReference type="ChEBI" id="CHEBI:15378"/>
        <dbReference type="ChEBI" id="CHEBI:15740"/>
        <dbReference type="ChEBI" id="CHEBI:57688"/>
        <dbReference type="ChEBI" id="CHEBI:57925"/>
        <dbReference type="EC" id="3.1.2.12"/>
    </reaction>
</comment>
<feature type="active site" description="Charge relay system" evidence="7">
    <location>
        <position position="260"/>
    </location>
</feature>
<evidence type="ECO:0000256" key="6">
    <source>
        <dbReference type="ARBA" id="ARBA00022801"/>
    </source>
</evidence>
<keyword evidence="11" id="KW-1185">Reference proteome</keyword>
<dbReference type="EC" id="3.1.2.12" evidence="3 8"/>
<reference evidence="9" key="2">
    <citation type="submission" date="2020-09" db="EMBL/GenBank/DDBJ databases">
        <authorList>
            <person name="Kikuchi T."/>
        </authorList>
    </citation>
    <scope>NUCLEOTIDE SEQUENCE</scope>
    <source>
        <strain evidence="9">Ka4C1</strain>
    </source>
</reference>
<dbReference type="Proteomes" id="UP000659654">
    <property type="component" value="Unassembled WGS sequence"/>
</dbReference>
<organism evidence="10 12">
    <name type="scientific">Bursaphelenchus xylophilus</name>
    <name type="common">Pinewood nematode worm</name>
    <name type="synonym">Aphelenchoides xylophilus</name>
    <dbReference type="NCBI Taxonomy" id="6326"/>
    <lineage>
        <taxon>Eukaryota</taxon>
        <taxon>Metazoa</taxon>
        <taxon>Ecdysozoa</taxon>
        <taxon>Nematoda</taxon>
        <taxon>Chromadorea</taxon>
        <taxon>Rhabditida</taxon>
        <taxon>Tylenchina</taxon>
        <taxon>Tylenchomorpha</taxon>
        <taxon>Aphelenchoidea</taxon>
        <taxon>Aphelenchoididae</taxon>
        <taxon>Bursaphelenchus</taxon>
    </lineage>
</organism>
<dbReference type="EMBL" id="CAJFDI010000001">
    <property type="protein sequence ID" value="CAD5211209.1"/>
    <property type="molecule type" value="Genomic_DNA"/>
</dbReference>
<feature type="active site" description="Charge relay system" evidence="7">
    <location>
        <position position="227"/>
    </location>
</feature>
<comment type="subcellular location">
    <subcellularLocation>
        <location evidence="8">Cytoplasm</location>
    </subcellularLocation>
</comment>
<dbReference type="GO" id="GO:0005829">
    <property type="term" value="C:cytosol"/>
    <property type="evidence" value="ECO:0007669"/>
    <property type="project" value="TreeGrafter"/>
</dbReference>
<dbReference type="InterPro" id="IPR014186">
    <property type="entry name" value="S-formylglutathione_hydrol"/>
</dbReference>
<dbReference type="eggNOG" id="KOG3101">
    <property type="taxonomic scope" value="Eukaryota"/>
</dbReference>
<comment type="function">
    <text evidence="1 8">Serine hydrolase involved in the detoxification of formaldehyde.</text>
</comment>
<evidence type="ECO:0000313" key="10">
    <source>
        <dbReference type="Proteomes" id="UP000095284"/>
    </source>
</evidence>
<evidence type="ECO:0000256" key="8">
    <source>
        <dbReference type="RuleBase" id="RU363068"/>
    </source>
</evidence>
<dbReference type="NCBIfam" id="TIGR02821">
    <property type="entry name" value="fghA_ester_D"/>
    <property type="match status" value="1"/>
</dbReference>
<feature type="active site" description="Charge relay system" evidence="7">
    <location>
        <position position="150"/>
    </location>
</feature>
<dbReference type="PANTHER" id="PTHR10061">
    <property type="entry name" value="S-FORMYLGLUTATHIONE HYDROLASE"/>
    <property type="match status" value="1"/>
</dbReference>
<evidence type="ECO:0000256" key="3">
    <source>
        <dbReference type="ARBA" id="ARBA00012479"/>
    </source>
</evidence>
<dbReference type="SMR" id="A0A1I7S0Y0"/>
<protein>
    <recommendedName>
        <fullName evidence="4 8">S-formylglutathione hydrolase</fullName>
        <ecNumber evidence="3 8">3.1.2.12</ecNumber>
    </recommendedName>
</protein>
<keyword evidence="5 8" id="KW-0719">Serine esterase</keyword>
<dbReference type="EMBL" id="CAJFCV020000001">
    <property type="protein sequence ID" value="CAG9087868.1"/>
    <property type="molecule type" value="Genomic_DNA"/>
</dbReference>
<evidence type="ECO:0000313" key="12">
    <source>
        <dbReference type="WBParaSite" id="BXY_0665500.1"/>
    </source>
</evidence>
<evidence type="ECO:0000256" key="4">
    <source>
        <dbReference type="ARBA" id="ARBA00016774"/>
    </source>
</evidence>
<comment type="similarity">
    <text evidence="2 8">Belongs to the esterase D family.</text>
</comment>
<dbReference type="GO" id="GO:0052689">
    <property type="term" value="F:carboxylic ester hydrolase activity"/>
    <property type="evidence" value="ECO:0007669"/>
    <property type="project" value="UniProtKB-KW"/>
</dbReference>
<accession>A0A1I7S0Y0</accession>
<dbReference type="Proteomes" id="UP000582659">
    <property type="component" value="Unassembled WGS sequence"/>
</dbReference>
<proteinExistence type="inferred from homology"/>
<sequence>MAEWKEVSANRSFKGTQYTYSFKSSELKTVTPIGVYVPDVESGEKLPVLFWLSGLTCTEKNFVEKAGAQRLASKHRVIVVNPDTSPRGLNIEGDKDSYDFGEGAGFYLDATEQKWAQNYRMYSYIVKELVPLISEKFPVDEKKRSIFGHSMGGHGAITIGLKNPDLFTSISGFAPICNPTACPWGQKAFKGYLGDDSSKYTQYDSTELARTYNGPPKSILIDQGTADNFYKQGQLLPENLTAVSNDKLTIDFKKREGYDHSYFYIASFIEEHFEFHKSKWN</sequence>
<dbReference type="GO" id="GO:0018738">
    <property type="term" value="F:S-formylglutathione hydrolase activity"/>
    <property type="evidence" value="ECO:0007669"/>
    <property type="project" value="UniProtKB-EC"/>
</dbReference>
<dbReference type="Proteomes" id="UP000095284">
    <property type="component" value="Unplaced"/>
</dbReference>
<dbReference type="OrthoDB" id="420518at2759"/>
<evidence type="ECO:0000256" key="5">
    <source>
        <dbReference type="ARBA" id="ARBA00022487"/>
    </source>
</evidence>
<dbReference type="GO" id="GO:0046294">
    <property type="term" value="P:formaldehyde catabolic process"/>
    <property type="evidence" value="ECO:0007669"/>
    <property type="project" value="InterPro"/>
</dbReference>
<reference evidence="12" key="1">
    <citation type="submission" date="2016-11" db="UniProtKB">
        <authorList>
            <consortium name="WormBaseParasite"/>
        </authorList>
    </citation>
    <scope>IDENTIFICATION</scope>
</reference>
<dbReference type="WBParaSite" id="BXY_0665500.1">
    <property type="protein sequence ID" value="BXY_0665500.1"/>
    <property type="gene ID" value="BXY_0665500"/>
</dbReference>
<dbReference type="Gene3D" id="3.40.50.1820">
    <property type="entry name" value="alpha/beta hydrolase"/>
    <property type="match status" value="1"/>
</dbReference>
<dbReference type="InterPro" id="IPR029058">
    <property type="entry name" value="AB_hydrolase_fold"/>
</dbReference>
<gene>
    <name evidence="9" type="ORF">BXYJ_LOCUS2314</name>
</gene>
<keyword evidence="6 8" id="KW-0378">Hydrolase</keyword>
<keyword evidence="8" id="KW-0963">Cytoplasm</keyword>
<dbReference type="InterPro" id="IPR000801">
    <property type="entry name" value="Esterase-like"/>
</dbReference>
<name>A0A1I7S0Y0_BURXY</name>